<sequence>MHNLFLGELRHHCMDVWGIDIKDKPSGQKVRAHTPEEQQTNIVKAMNALHKESETALDKLRKGYIVAFARLNDVPPVGTDLTKASYIKGLIDWVKTPGFDFDSIRAPKVLAYDAAEFHLSVDAPDISKYRVLSYDVLQAIRKDIPSTYLPSWLERPPANFGSPKHGKLKADQWRTVCTINMVITLVRLWSSANASEHDKKLLENFLHLVSAVDLASRRTMSEARAAAYDEHMYRYLVGLKELFDHQFVPNHHLSLHLYSCLLLFGPVHGWWAFPFERYNGLIASINTNYKSADMPVTFMRYFYIGANIRRLMGTMDWPDTEEFKEMLNSFEDAFGEVLRGSRIVDTFPFRKASGGTAEGAYEIKSEEGLPETIYEGILRLLNRLSTGQKYTSAYASRATTRNSPTLNPKGEEVPSIKQGNLVFATADKGLRDSFVVFRAEDTDGDGLRAGQISKIYLHSRTKDSKPLVEPFFLVNVYRPLTGPDAARDPYRRWPDIHTRLYYNEFEADARIIGLDNIVAHFAAHAYTPEDIASECMLVRNLDRVRRVLYFRHCLSAHECLDLNLCAPSELKAHGALRAFLCPGLLVARIVCFLYISLYTFSVYIYCSVLALILELVRTLPPT</sequence>
<evidence type="ECO:0008006" key="4">
    <source>
        <dbReference type="Google" id="ProtNLM"/>
    </source>
</evidence>
<evidence type="ECO:0000313" key="3">
    <source>
        <dbReference type="Proteomes" id="UP000308197"/>
    </source>
</evidence>
<keyword evidence="3" id="KW-1185">Reference proteome</keyword>
<keyword evidence="1" id="KW-1133">Transmembrane helix</keyword>
<gene>
    <name evidence="2" type="ORF">K466DRAFT_499651</name>
</gene>
<dbReference type="AlphaFoldDB" id="A0A5C3PAD1"/>
<accession>A0A5C3PAD1</accession>
<evidence type="ECO:0000313" key="2">
    <source>
        <dbReference type="EMBL" id="TFK82783.1"/>
    </source>
</evidence>
<keyword evidence="1" id="KW-0472">Membrane</keyword>
<reference evidence="2 3" key="1">
    <citation type="journal article" date="2019" name="Nat. Ecol. Evol.">
        <title>Megaphylogeny resolves global patterns of mushroom evolution.</title>
        <authorList>
            <person name="Varga T."/>
            <person name="Krizsan K."/>
            <person name="Foldi C."/>
            <person name="Dima B."/>
            <person name="Sanchez-Garcia M."/>
            <person name="Sanchez-Ramirez S."/>
            <person name="Szollosi G.J."/>
            <person name="Szarkandi J.G."/>
            <person name="Papp V."/>
            <person name="Albert L."/>
            <person name="Andreopoulos W."/>
            <person name="Angelini C."/>
            <person name="Antonin V."/>
            <person name="Barry K.W."/>
            <person name="Bougher N.L."/>
            <person name="Buchanan P."/>
            <person name="Buyck B."/>
            <person name="Bense V."/>
            <person name="Catcheside P."/>
            <person name="Chovatia M."/>
            <person name="Cooper J."/>
            <person name="Damon W."/>
            <person name="Desjardin D."/>
            <person name="Finy P."/>
            <person name="Geml J."/>
            <person name="Haridas S."/>
            <person name="Hughes K."/>
            <person name="Justo A."/>
            <person name="Karasinski D."/>
            <person name="Kautmanova I."/>
            <person name="Kiss B."/>
            <person name="Kocsube S."/>
            <person name="Kotiranta H."/>
            <person name="LaButti K.M."/>
            <person name="Lechner B.E."/>
            <person name="Liimatainen K."/>
            <person name="Lipzen A."/>
            <person name="Lukacs Z."/>
            <person name="Mihaltcheva S."/>
            <person name="Morgado L.N."/>
            <person name="Niskanen T."/>
            <person name="Noordeloos M.E."/>
            <person name="Ohm R.A."/>
            <person name="Ortiz-Santana B."/>
            <person name="Ovrebo C."/>
            <person name="Racz N."/>
            <person name="Riley R."/>
            <person name="Savchenko A."/>
            <person name="Shiryaev A."/>
            <person name="Soop K."/>
            <person name="Spirin V."/>
            <person name="Szebenyi C."/>
            <person name="Tomsovsky M."/>
            <person name="Tulloss R.E."/>
            <person name="Uehling J."/>
            <person name="Grigoriev I.V."/>
            <person name="Vagvolgyi C."/>
            <person name="Papp T."/>
            <person name="Martin F.M."/>
            <person name="Miettinen O."/>
            <person name="Hibbett D.S."/>
            <person name="Nagy L.G."/>
        </authorList>
    </citation>
    <scope>NUCLEOTIDE SEQUENCE [LARGE SCALE GENOMIC DNA]</scope>
    <source>
        <strain evidence="2 3">HHB13444</strain>
    </source>
</reference>
<feature type="transmembrane region" description="Helical" evidence="1">
    <location>
        <begin position="592"/>
        <end position="616"/>
    </location>
</feature>
<dbReference type="Proteomes" id="UP000308197">
    <property type="component" value="Unassembled WGS sequence"/>
</dbReference>
<dbReference type="PANTHER" id="PTHR46579:SF1">
    <property type="entry name" value="F5_8 TYPE C DOMAIN-CONTAINING PROTEIN"/>
    <property type="match status" value="1"/>
</dbReference>
<name>A0A5C3PAD1_9APHY</name>
<keyword evidence="1" id="KW-0812">Transmembrane</keyword>
<dbReference type="STRING" id="1314778.A0A5C3PAD1"/>
<proteinExistence type="predicted"/>
<protein>
    <recommendedName>
        <fullName evidence="4">DUF4218 domain-containing protein</fullName>
    </recommendedName>
</protein>
<dbReference type="InParanoid" id="A0A5C3PAD1"/>
<dbReference type="PANTHER" id="PTHR46579">
    <property type="entry name" value="F5/8 TYPE C DOMAIN-CONTAINING PROTEIN-RELATED"/>
    <property type="match status" value="1"/>
</dbReference>
<dbReference type="EMBL" id="ML211450">
    <property type="protein sequence ID" value="TFK82783.1"/>
    <property type="molecule type" value="Genomic_DNA"/>
</dbReference>
<organism evidence="2 3">
    <name type="scientific">Polyporus arcularius HHB13444</name>
    <dbReference type="NCBI Taxonomy" id="1314778"/>
    <lineage>
        <taxon>Eukaryota</taxon>
        <taxon>Fungi</taxon>
        <taxon>Dikarya</taxon>
        <taxon>Basidiomycota</taxon>
        <taxon>Agaricomycotina</taxon>
        <taxon>Agaricomycetes</taxon>
        <taxon>Polyporales</taxon>
        <taxon>Polyporaceae</taxon>
        <taxon>Polyporus</taxon>
    </lineage>
</organism>
<evidence type="ECO:0000256" key="1">
    <source>
        <dbReference type="SAM" id="Phobius"/>
    </source>
</evidence>